<comment type="caution">
    <text evidence="4">The sequence shown here is derived from an EMBL/GenBank/DDBJ whole genome shotgun (WGS) entry which is preliminary data.</text>
</comment>
<evidence type="ECO:0000313" key="5">
    <source>
        <dbReference type="Proteomes" id="UP000824120"/>
    </source>
</evidence>
<feature type="coiled-coil region" evidence="1">
    <location>
        <begin position="289"/>
        <end position="323"/>
    </location>
</feature>
<protein>
    <submittedName>
        <fullName evidence="4">Uncharacterized protein</fullName>
    </submittedName>
</protein>
<evidence type="ECO:0000256" key="1">
    <source>
        <dbReference type="SAM" id="Coils"/>
    </source>
</evidence>
<name>A0A9J5XFG9_SOLCO</name>
<dbReference type="AlphaFoldDB" id="A0A9J5XFG9"/>
<evidence type="ECO:0000256" key="3">
    <source>
        <dbReference type="SAM" id="Phobius"/>
    </source>
</evidence>
<organism evidence="4 5">
    <name type="scientific">Solanum commersonii</name>
    <name type="common">Commerson's wild potato</name>
    <name type="synonym">Commerson's nightshade</name>
    <dbReference type="NCBI Taxonomy" id="4109"/>
    <lineage>
        <taxon>Eukaryota</taxon>
        <taxon>Viridiplantae</taxon>
        <taxon>Streptophyta</taxon>
        <taxon>Embryophyta</taxon>
        <taxon>Tracheophyta</taxon>
        <taxon>Spermatophyta</taxon>
        <taxon>Magnoliopsida</taxon>
        <taxon>eudicotyledons</taxon>
        <taxon>Gunneridae</taxon>
        <taxon>Pentapetalae</taxon>
        <taxon>asterids</taxon>
        <taxon>lamiids</taxon>
        <taxon>Solanales</taxon>
        <taxon>Solanaceae</taxon>
        <taxon>Solanoideae</taxon>
        <taxon>Solaneae</taxon>
        <taxon>Solanum</taxon>
    </lineage>
</organism>
<feature type="transmembrane region" description="Helical" evidence="3">
    <location>
        <begin position="374"/>
        <end position="393"/>
    </location>
</feature>
<accession>A0A9J5XFG9</accession>
<dbReference type="EMBL" id="JACXVP010000009">
    <property type="protein sequence ID" value="KAG5585988.1"/>
    <property type="molecule type" value="Genomic_DNA"/>
</dbReference>
<feature type="compositionally biased region" description="Polar residues" evidence="2">
    <location>
        <begin position="191"/>
        <end position="204"/>
    </location>
</feature>
<proteinExistence type="predicted"/>
<keyword evidence="3" id="KW-0472">Membrane</keyword>
<keyword evidence="1" id="KW-0175">Coiled coil</keyword>
<sequence>MGIFPPVGDKGLGRRTIHGVADLVISCLTLALSLLQLINGVLLADLSSYEYTSMKNLSESKQGIWGVLARKAKSIIDDNNTDQPHLSEVRTRMQHMPDSATIGQALGLQILNFAPLFYGLQQYDRKQLPESSRKAEGHKLQKGLDALASSLNYIGGTIGNAFEEGLAVVENRTADIIQETKKLHIRKKDSSSIPQNNASMSGAHQQPLLRAHTQPQTQADLETQLKASRDVRWQLCNTGVCRILYSQNIFEGSYTGVPTLLESPSNIELDDINLSHCCGLVAMAMAAKAKLLLRELKTVKADLAFAKERCAQLEEENRILRESSEKGGSPEDDDLRVRQLSFALYVSSAAFFSSKSFSMFIFLSTGTGYPGPTFMEFIGGWAFLLVAITMACSDKAFKFVFMKITVVEICTYQIRLQLETLLAEKARLGQENSVLTRENRFLREIVEYHQLTMQDVVYLDENSEEVTEVYPIKVVSPQVTKDNSSHPVSSLETKDVSCDITSLSSFIQIPAEDDLGRH</sequence>
<dbReference type="PANTHER" id="PTHR31016:SF12">
    <property type="entry name" value="OS05G0315200 PROTEIN"/>
    <property type="match status" value="1"/>
</dbReference>
<evidence type="ECO:0000313" key="4">
    <source>
        <dbReference type="EMBL" id="KAG5585988.1"/>
    </source>
</evidence>
<keyword evidence="3" id="KW-0812">Transmembrane</keyword>
<feature type="region of interest" description="Disordered" evidence="2">
    <location>
        <begin position="185"/>
        <end position="217"/>
    </location>
</feature>
<reference evidence="4 5" key="1">
    <citation type="submission" date="2020-09" db="EMBL/GenBank/DDBJ databases">
        <title>De no assembly of potato wild relative species, Solanum commersonii.</title>
        <authorList>
            <person name="Cho K."/>
        </authorList>
    </citation>
    <scope>NUCLEOTIDE SEQUENCE [LARGE SCALE GENOMIC DNA]</scope>
    <source>
        <strain evidence="4">LZ3.2</strain>
        <tissue evidence="4">Leaf</tissue>
    </source>
</reference>
<gene>
    <name evidence="4" type="ORF">H5410_046422</name>
</gene>
<feature type="transmembrane region" description="Helical" evidence="3">
    <location>
        <begin position="20"/>
        <end position="44"/>
    </location>
</feature>
<dbReference type="OrthoDB" id="1924603at2759"/>
<keyword evidence="3" id="KW-1133">Transmembrane helix</keyword>
<dbReference type="Proteomes" id="UP000824120">
    <property type="component" value="Chromosome 9"/>
</dbReference>
<dbReference type="PANTHER" id="PTHR31016">
    <property type="entry name" value="OS04G0228100 PROTEIN"/>
    <property type="match status" value="1"/>
</dbReference>
<keyword evidence="5" id="KW-1185">Reference proteome</keyword>
<feature type="transmembrane region" description="Helical" evidence="3">
    <location>
        <begin position="342"/>
        <end position="362"/>
    </location>
</feature>
<evidence type="ECO:0000256" key="2">
    <source>
        <dbReference type="SAM" id="MobiDB-lite"/>
    </source>
</evidence>